<dbReference type="InterPro" id="IPR006073">
    <property type="entry name" value="GTP-bd"/>
</dbReference>
<dbReference type="GO" id="GO:0005525">
    <property type="term" value="F:GTP binding"/>
    <property type="evidence" value="ECO:0007669"/>
    <property type="project" value="InterPro"/>
</dbReference>
<dbReference type="OrthoDB" id="8954335at2759"/>
<dbReference type="Pfam" id="PF01926">
    <property type="entry name" value="MMR_HSR1"/>
    <property type="match status" value="1"/>
</dbReference>
<dbReference type="AlphaFoldDB" id="A0A6A6ZRM1"/>
<evidence type="ECO:0000259" key="1">
    <source>
        <dbReference type="Pfam" id="PF01926"/>
    </source>
</evidence>
<sequence length="220" mass="24296">IMGATGAGKSSFINHVLLKGIQEAEVGHGQESCTADVLPMPFQLDDFKGSIIDTPGFDDTHLTDTQILEKIANWMEATYRVGIKITGILYLRDITQARMSGTALKNLSMFRKLCGSESLKNVVIVTTKWDAVSNETGEMREKELMSKFLQPMLTMGAQQARHDNTLISAQEVLRKVLGNTGRTLKLQSELVDENKKLGETEAGTAVGEDIEKLRVKHETE</sequence>
<dbReference type="Proteomes" id="UP000799424">
    <property type="component" value="Unassembled WGS sequence"/>
</dbReference>
<accession>A0A6A6ZRM1</accession>
<feature type="non-terminal residue" evidence="2">
    <location>
        <position position="220"/>
    </location>
</feature>
<dbReference type="SUPFAM" id="SSF52540">
    <property type="entry name" value="P-loop containing nucleoside triphosphate hydrolases"/>
    <property type="match status" value="1"/>
</dbReference>
<dbReference type="Gene3D" id="3.40.50.300">
    <property type="entry name" value="P-loop containing nucleotide triphosphate hydrolases"/>
    <property type="match status" value="1"/>
</dbReference>
<feature type="non-terminal residue" evidence="2">
    <location>
        <position position="1"/>
    </location>
</feature>
<keyword evidence="3" id="KW-1185">Reference proteome</keyword>
<proteinExistence type="predicted"/>
<evidence type="ECO:0000313" key="2">
    <source>
        <dbReference type="EMBL" id="KAF2823259.1"/>
    </source>
</evidence>
<dbReference type="EMBL" id="MU006232">
    <property type="protein sequence ID" value="KAF2823259.1"/>
    <property type="molecule type" value="Genomic_DNA"/>
</dbReference>
<name>A0A6A6ZRM1_9PLEO</name>
<dbReference type="InterPro" id="IPR027417">
    <property type="entry name" value="P-loop_NTPase"/>
</dbReference>
<protein>
    <recommendedName>
        <fullName evidence="1">G domain-containing protein</fullName>
    </recommendedName>
</protein>
<organism evidence="2 3">
    <name type="scientific">Ophiobolus disseminans</name>
    <dbReference type="NCBI Taxonomy" id="1469910"/>
    <lineage>
        <taxon>Eukaryota</taxon>
        <taxon>Fungi</taxon>
        <taxon>Dikarya</taxon>
        <taxon>Ascomycota</taxon>
        <taxon>Pezizomycotina</taxon>
        <taxon>Dothideomycetes</taxon>
        <taxon>Pleosporomycetidae</taxon>
        <taxon>Pleosporales</taxon>
        <taxon>Pleosporineae</taxon>
        <taxon>Phaeosphaeriaceae</taxon>
        <taxon>Ophiobolus</taxon>
    </lineage>
</organism>
<reference evidence="2" key="1">
    <citation type="journal article" date="2020" name="Stud. Mycol.">
        <title>101 Dothideomycetes genomes: a test case for predicting lifestyles and emergence of pathogens.</title>
        <authorList>
            <person name="Haridas S."/>
            <person name="Albert R."/>
            <person name="Binder M."/>
            <person name="Bloem J."/>
            <person name="Labutti K."/>
            <person name="Salamov A."/>
            <person name="Andreopoulos B."/>
            <person name="Baker S."/>
            <person name="Barry K."/>
            <person name="Bills G."/>
            <person name="Bluhm B."/>
            <person name="Cannon C."/>
            <person name="Castanera R."/>
            <person name="Culley D."/>
            <person name="Daum C."/>
            <person name="Ezra D."/>
            <person name="Gonzalez J."/>
            <person name="Henrissat B."/>
            <person name="Kuo A."/>
            <person name="Liang C."/>
            <person name="Lipzen A."/>
            <person name="Lutzoni F."/>
            <person name="Magnuson J."/>
            <person name="Mondo S."/>
            <person name="Nolan M."/>
            <person name="Ohm R."/>
            <person name="Pangilinan J."/>
            <person name="Park H.-J."/>
            <person name="Ramirez L."/>
            <person name="Alfaro M."/>
            <person name="Sun H."/>
            <person name="Tritt A."/>
            <person name="Yoshinaga Y."/>
            <person name="Zwiers L.-H."/>
            <person name="Turgeon B."/>
            <person name="Goodwin S."/>
            <person name="Spatafora J."/>
            <person name="Crous P."/>
            <person name="Grigoriev I."/>
        </authorList>
    </citation>
    <scope>NUCLEOTIDE SEQUENCE</scope>
    <source>
        <strain evidence="2">CBS 113818</strain>
    </source>
</reference>
<gene>
    <name evidence="2" type="ORF">CC86DRAFT_237621</name>
</gene>
<evidence type="ECO:0000313" key="3">
    <source>
        <dbReference type="Proteomes" id="UP000799424"/>
    </source>
</evidence>
<feature type="domain" description="G" evidence="1">
    <location>
        <begin position="1"/>
        <end position="127"/>
    </location>
</feature>